<comment type="caution">
    <text evidence="2">The sequence shown here is derived from an EMBL/GenBank/DDBJ whole genome shotgun (WGS) entry which is preliminary data.</text>
</comment>
<feature type="chain" id="PRO_5043966106" description="Secreted protein" evidence="1">
    <location>
        <begin position="16"/>
        <end position="97"/>
    </location>
</feature>
<dbReference type="EMBL" id="BMAT01007751">
    <property type="protein sequence ID" value="GFR70536.1"/>
    <property type="molecule type" value="Genomic_DNA"/>
</dbReference>
<dbReference type="AlphaFoldDB" id="A0AAV4FDS6"/>
<gene>
    <name evidence="2" type="ORF">ElyMa_003788300</name>
</gene>
<keyword evidence="3" id="KW-1185">Reference proteome</keyword>
<proteinExistence type="predicted"/>
<evidence type="ECO:0000256" key="1">
    <source>
        <dbReference type="SAM" id="SignalP"/>
    </source>
</evidence>
<protein>
    <recommendedName>
        <fullName evidence="4">Secreted protein</fullName>
    </recommendedName>
</protein>
<organism evidence="2 3">
    <name type="scientific">Elysia marginata</name>
    <dbReference type="NCBI Taxonomy" id="1093978"/>
    <lineage>
        <taxon>Eukaryota</taxon>
        <taxon>Metazoa</taxon>
        <taxon>Spiralia</taxon>
        <taxon>Lophotrochozoa</taxon>
        <taxon>Mollusca</taxon>
        <taxon>Gastropoda</taxon>
        <taxon>Heterobranchia</taxon>
        <taxon>Euthyneura</taxon>
        <taxon>Panpulmonata</taxon>
        <taxon>Sacoglossa</taxon>
        <taxon>Placobranchoidea</taxon>
        <taxon>Plakobranchidae</taxon>
        <taxon>Elysia</taxon>
    </lineage>
</organism>
<accession>A0AAV4FDS6</accession>
<reference evidence="2 3" key="1">
    <citation type="journal article" date="2021" name="Elife">
        <title>Chloroplast acquisition without the gene transfer in kleptoplastic sea slugs, Plakobranchus ocellatus.</title>
        <authorList>
            <person name="Maeda T."/>
            <person name="Takahashi S."/>
            <person name="Yoshida T."/>
            <person name="Shimamura S."/>
            <person name="Takaki Y."/>
            <person name="Nagai Y."/>
            <person name="Toyoda A."/>
            <person name="Suzuki Y."/>
            <person name="Arimoto A."/>
            <person name="Ishii H."/>
            <person name="Satoh N."/>
            <person name="Nishiyama T."/>
            <person name="Hasebe M."/>
            <person name="Maruyama T."/>
            <person name="Minagawa J."/>
            <person name="Obokata J."/>
            <person name="Shigenobu S."/>
        </authorList>
    </citation>
    <scope>NUCLEOTIDE SEQUENCE [LARGE SCALE GENOMIC DNA]</scope>
</reference>
<evidence type="ECO:0000313" key="2">
    <source>
        <dbReference type="EMBL" id="GFR70536.1"/>
    </source>
</evidence>
<feature type="signal peptide" evidence="1">
    <location>
        <begin position="1"/>
        <end position="15"/>
    </location>
</feature>
<name>A0AAV4FDS6_9GAST</name>
<keyword evidence="1" id="KW-0732">Signal</keyword>
<dbReference type="Proteomes" id="UP000762676">
    <property type="component" value="Unassembled WGS sequence"/>
</dbReference>
<evidence type="ECO:0000313" key="3">
    <source>
        <dbReference type="Proteomes" id="UP000762676"/>
    </source>
</evidence>
<sequence>MCRVFSLCYLVFISASRWKKLQEAKCIAVSSRCFLPTDIDRRLQTQTDCKYRHRREGQPGIDEANHYSPGLFAKVDGHRSERALRALRQEYRKIVVK</sequence>
<evidence type="ECO:0008006" key="4">
    <source>
        <dbReference type="Google" id="ProtNLM"/>
    </source>
</evidence>